<reference evidence="2 3" key="1">
    <citation type="submission" date="2024-05" db="EMBL/GenBank/DDBJ databases">
        <title>Roseateles sp. 2.12 16S ribosomal RNA gene Genome sequencing and assembly.</title>
        <authorList>
            <person name="Woo H."/>
        </authorList>
    </citation>
    <scope>NUCLEOTIDE SEQUENCE [LARGE SCALE GENOMIC DNA]</scope>
    <source>
        <strain evidence="2 3">2.12</strain>
    </source>
</reference>
<sequence length="440" mass="48268">MKDTTRPRRPWLQRWSTLGVALGLAVALGWLWPREDEDTQAPPRLSAEPAPSAARATRRAPAGPAEQPGLPASAPSRPASRPADPGTAPRDPAPLSPDQLAQIEKQWCTHGLKAHQQVRQALERAHPLRLDGEKLDGDAPHARWDAMLREVGTQAMLAVDSRLKRQWILQLRQRGDLRSQAAADYLQITMSDQDKAPAVFQHLLSLAQSSRDPLIFMTWQVARSDCVLNALCSALPMTDWRTLDPGNLLAWLPTRASGQYATELDWDAIAHTRFANSYLEDFQALLLPLLDQEPPGLGLQQGLALISRLNYSWPSSAGALALGRSCLEASETQPQRRATCVHAADLLWRSPSAGLLEYKFATAMAALAGAGAQSPWAERLAFVKGLSAADGQRLMDLEYPGNRDGQSCETQAEQRRQLKERVRNGLWAAALGSEGARRVP</sequence>
<name>A0ABV0GA89_9BURK</name>
<accession>A0ABV0GA89</accession>
<organism evidence="2 3">
    <name type="scientific">Roseateles flavus</name>
    <dbReference type="NCBI Taxonomy" id="3149041"/>
    <lineage>
        <taxon>Bacteria</taxon>
        <taxon>Pseudomonadati</taxon>
        <taxon>Pseudomonadota</taxon>
        <taxon>Betaproteobacteria</taxon>
        <taxon>Burkholderiales</taxon>
        <taxon>Sphaerotilaceae</taxon>
        <taxon>Roseateles</taxon>
    </lineage>
</organism>
<evidence type="ECO:0000313" key="2">
    <source>
        <dbReference type="EMBL" id="MEO3711958.1"/>
    </source>
</evidence>
<protein>
    <recommendedName>
        <fullName evidence="4">DUF4123 domain-containing protein</fullName>
    </recommendedName>
</protein>
<feature type="compositionally biased region" description="Low complexity" evidence="1">
    <location>
        <begin position="41"/>
        <end position="83"/>
    </location>
</feature>
<proteinExistence type="predicted"/>
<dbReference type="EMBL" id="JBDPZC010000001">
    <property type="protein sequence ID" value="MEO3711958.1"/>
    <property type="molecule type" value="Genomic_DNA"/>
</dbReference>
<evidence type="ECO:0000256" key="1">
    <source>
        <dbReference type="SAM" id="MobiDB-lite"/>
    </source>
</evidence>
<evidence type="ECO:0008006" key="4">
    <source>
        <dbReference type="Google" id="ProtNLM"/>
    </source>
</evidence>
<gene>
    <name evidence="2" type="ORF">ABDJ40_04170</name>
</gene>
<comment type="caution">
    <text evidence="2">The sequence shown here is derived from an EMBL/GenBank/DDBJ whole genome shotgun (WGS) entry which is preliminary data.</text>
</comment>
<keyword evidence="3" id="KW-1185">Reference proteome</keyword>
<dbReference type="Proteomes" id="UP001462640">
    <property type="component" value="Unassembled WGS sequence"/>
</dbReference>
<evidence type="ECO:0000313" key="3">
    <source>
        <dbReference type="Proteomes" id="UP001462640"/>
    </source>
</evidence>
<dbReference type="RefSeq" id="WP_347606451.1">
    <property type="nucleotide sequence ID" value="NZ_JBDPZC010000001.1"/>
</dbReference>
<feature type="region of interest" description="Disordered" evidence="1">
    <location>
        <begin position="36"/>
        <end position="96"/>
    </location>
</feature>